<dbReference type="NCBIfam" id="TIGR02075">
    <property type="entry name" value="pyrH_bact"/>
    <property type="match status" value="1"/>
</dbReference>
<dbReference type="PANTHER" id="PTHR42833">
    <property type="entry name" value="URIDYLATE KINASE"/>
    <property type="match status" value="1"/>
</dbReference>
<dbReference type="FunFam" id="3.40.1160.10:FF:000001">
    <property type="entry name" value="Uridylate kinase"/>
    <property type="match status" value="1"/>
</dbReference>
<dbReference type="InterPro" id="IPR011817">
    <property type="entry name" value="Uridylate_kinase"/>
</dbReference>
<feature type="binding site" evidence="11">
    <location>
        <position position="75"/>
    </location>
    <ligand>
        <name>UMP</name>
        <dbReference type="ChEBI" id="CHEBI:57865"/>
    </ligand>
</feature>
<proteinExistence type="inferred from homology"/>
<feature type="binding site" evidence="11">
    <location>
        <position position="163"/>
    </location>
    <ligand>
        <name>ATP</name>
        <dbReference type="ChEBI" id="CHEBI:30616"/>
    </ligand>
</feature>
<dbReference type="HAMAP" id="MF_01220_B">
    <property type="entry name" value="PyrH_B"/>
    <property type="match status" value="1"/>
</dbReference>
<evidence type="ECO:0000256" key="7">
    <source>
        <dbReference type="ARBA" id="ARBA00022777"/>
    </source>
</evidence>
<keyword evidence="6 11" id="KW-0547">Nucleotide-binding</keyword>
<keyword evidence="7 11" id="KW-0418">Kinase</keyword>
<accession>A0A1I7BU09</accession>
<dbReference type="InterPro" id="IPR015963">
    <property type="entry name" value="Uridylate_kinase_bac"/>
</dbReference>
<evidence type="ECO:0000256" key="10">
    <source>
        <dbReference type="ARBA" id="ARBA00047767"/>
    </source>
</evidence>
<gene>
    <name evidence="11" type="primary">pyrH</name>
    <name evidence="13" type="ORF">SAMN05444141_104336</name>
</gene>
<dbReference type="GO" id="GO:0005829">
    <property type="term" value="C:cytosol"/>
    <property type="evidence" value="ECO:0007669"/>
    <property type="project" value="TreeGrafter"/>
</dbReference>
<dbReference type="GO" id="GO:0006225">
    <property type="term" value="P:UDP biosynthetic process"/>
    <property type="evidence" value="ECO:0007669"/>
    <property type="project" value="TreeGrafter"/>
</dbReference>
<dbReference type="RefSeq" id="WP_008546436.1">
    <property type="nucleotide sequence ID" value="NZ_FPBD01000004.1"/>
</dbReference>
<dbReference type="Proteomes" id="UP000183371">
    <property type="component" value="Unassembled WGS sequence"/>
</dbReference>
<feature type="binding site" evidence="11">
    <location>
        <begin position="136"/>
        <end position="143"/>
    </location>
    <ligand>
        <name>UMP</name>
        <dbReference type="ChEBI" id="CHEBI:57865"/>
    </ligand>
</feature>
<dbReference type="UniPathway" id="UPA00159">
    <property type="reaction ID" value="UER00275"/>
</dbReference>
<comment type="catalytic activity">
    <reaction evidence="10 11">
        <text>UMP + ATP = UDP + ADP</text>
        <dbReference type="Rhea" id="RHEA:24400"/>
        <dbReference type="ChEBI" id="CHEBI:30616"/>
        <dbReference type="ChEBI" id="CHEBI:57865"/>
        <dbReference type="ChEBI" id="CHEBI:58223"/>
        <dbReference type="ChEBI" id="CHEBI:456216"/>
        <dbReference type="EC" id="2.7.4.22"/>
    </reaction>
</comment>
<reference evidence="14" key="1">
    <citation type="submission" date="2016-10" db="EMBL/GenBank/DDBJ databases">
        <authorList>
            <person name="Varghese N."/>
            <person name="Submissions S."/>
        </authorList>
    </citation>
    <scope>NUCLEOTIDE SEQUENCE [LARGE SCALE GENOMIC DNA]</scope>
    <source>
        <strain evidence="14">DSM 17465</strain>
    </source>
</reference>
<evidence type="ECO:0000313" key="14">
    <source>
        <dbReference type="Proteomes" id="UP000183371"/>
    </source>
</evidence>
<evidence type="ECO:0000256" key="2">
    <source>
        <dbReference type="ARBA" id="ARBA00004791"/>
    </source>
</evidence>
<evidence type="ECO:0000259" key="12">
    <source>
        <dbReference type="Pfam" id="PF00696"/>
    </source>
</evidence>
<comment type="subcellular location">
    <subcellularLocation>
        <location evidence="1 11">Cytoplasm</location>
    </subcellularLocation>
</comment>
<feature type="binding site" evidence="11">
    <location>
        <position position="56"/>
    </location>
    <ligand>
        <name>ATP</name>
        <dbReference type="ChEBI" id="CHEBI:30616"/>
    </ligand>
</feature>
<feature type="binding site" evidence="11">
    <location>
        <position position="172"/>
    </location>
    <ligand>
        <name>ATP</name>
        <dbReference type="ChEBI" id="CHEBI:30616"/>
    </ligand>
</feature>
<comment type="function">
    <text evidence="11">Catalyzes the reversible phosphorylation of UMP to UDP.</text>
</comment>
<dbReference type="GO" id="GO:0033862">
    <property type="term" value="F:UMP kinase activity"/>
    <property type="evidence" value="ECO:0007669"/>
    <property type="project" value="UniProtKB-EC"/>
</dbReference>
<feature type="binding site" evidence="11">
    <location>
        <begin position="13"/>
        <end position="16"/>
    </location>
    <ligand>
        <name>ATP</name>
        <dbReference type="ChEBI" id="CHEBI:30616"/>
    </ligand>
</feature>
<organism evidence="13 14">
    <name type="scientific">Pseudovibrio denitrificans</name>
    <dbReference type="NCBI Taxonomy" id="258256"/>
    <lineage>
        <taxon>Bacteria</taxon>
        <taxon>Pseudomonadati</taxon>
        <taxon>Pseudomonadota</taxon>
        <taxon>Alphaproteobacteria</taxon>
        <taxon>Hyphomicrobiales</taxon>
        <taxon>Stappiaceae</taxon>
        <taxon>Pseudovibrio</taxon>
    </lineage>
</organism>
<dbReference type="Pfam" id="PF00696">
    <property type="entry name" value="AA_kinase"/>
    <property type="match status" value="1"/>
</dbReference>
<protein>
    <recommendedName>
        <fullName evidence="11">Uridylate kinase</fullName>
        <shortName evidence="11">UK</shortName>
        <ecNumber evidence="11">2.7.4.22</ecNumber>
    </recommendedName>
    <alternativeName>
        <fullName evidence="11">Uridine monophosphate kinase</fullName>
        <shortName evidence="11">UMP kinase</shortName>
        <shortName evidence="11">UMPK</shortName>
    </alternativeName>
</protein>
<evidence type="ECO:0000256" key="4">
    <source>
        <dbReference type="ARBA" id="ARBA00022490"/>
    </source>
</evidence>
<sequence>MSDGVRWKRVLLKLSGEALMGDQDFGIDPKVVERVAAEISEAVNLGAQFGIVVGGGNIFRGVALAAKGGNRVTGDHMGMLATIMNSLTLADALRQRGIQARVLSAVPVPSICESFTQRGAERYMEDGDVILFAGGTGNPFFTTDSGAALRAAEMQCDVFLKGTSVDGVYDADPKLKPDAKRFETLTPGEVLEKNLKVMDATAIALARDNSIPVVVFSIKTSGALVNVLRGQGLFTVIED</sequence>
<feature type="binding site" evidence="11">
    <location>
        <position position="169"/>
    </location>
    <ligand>
        <name>ATP</name>
        <dbReference type="ChEBI" id="CHEBI:30616"/>
    </ligand>
</feature>
<evidence type="ECO:0000256" key="3">
    <source>
        <dbReference type="ARBA" id="ARBA00007614"/>
    </source>
</evidence>
<dbReference type="GO" id="GO:0044210">
    <property type="term" value="P:'de novo' CTP biosynthetic process"/>
    <property type="evidence" value="ECO:0007669"/>
    <property type="project" value="UniProtKB-UniRule"/>
</dbReference>
<dbReference type="PIRSF" id="PIRSF005650">
    <property type="entry name" value="Uridylate_kin"/>
    <property type="match status" value="1"/>
</dbReference>
<feature type="domain" description="Aspartate/glutamate/uridylate kinase" evidence="12">
    <location>
        <begin position="8"/>
        <end position="217"/>
    </location>
</feature>
<dbReference type="AlphaFoldDB" id="A0A1I7BU09"/>
<feature type="binding site" evidence="11">
    <location>
        <position position="60"/>
    </location>
    <ligand>
        <name>ATP</name>
        <dbReference type="ChEBI" id="CHEBI:30616"/>
    </ligand>
</feature>
<evidence type="ECO:0000256" key="5">
    <source>
        <dbReference type="ARBA" id="ARBA00022679"/>
    </source>
</evidence>
<comment type="similarity">
    <text evidence="3 11">Belongs to the UMP kinase family.</text>
</comment>
<evidence type="ECO:0000256" key="1">
    <source>
        <dbReference type="ARBA" id="ARBA00004496"/>
    </source>
</evidence>
<dbReference type="SUPFAM" id="SSF53633">
    <property type="entry name" value="Carbamate kinase-like"/>
    <property type="match status" value="1"/>
</dbReference>
<feature type="binding site" evidence="11">
    <location>
        <position position="55"/>
    </location>
    <ligand>
        <name>UMP</name>
        <dbReference type="ChEBI" id="CHEBI:57865"/>
    </ligand>
</feature>
<evidence type="ECO:0000256" key="9">
    <source>
        <dbReference type="ARBA" id="ARBA00022975"/>
    </source>
</evidence>
<keyword evidence="14" id="KW-1185">Reference proteome</keyword>
<comment type="activity regulation">
    <text evidence="11">Inhibited by UTP.</text>
</comment>
<dbReference type="InterPro" id="IPR001048">
    <property type="entry name" value="Asp/Glu/Uridylate_kinase"/>
</dbReference>
<evidence type="ECO:0000256" key="8">
    <source>
        <dbReference type="ARBA" id="ARBA00022840"/>
    </source>
</evidence>
<keyword evidence="5 11" id="KW-0808">Transferase</keyword>
<evidence type="ECO:0000313" key="13">
    <source>
        <dbReference type="EMBL" id="SFT90678.1"/>
    </source>
</evidence>
<dbReference type="EC" id="2.7.4.22" evidence="11"/>
<comment type="caution">
    <text evidence="11">Lacks conserved residue(s) required for the propagation of feature annotation.</text>
</comment>
<keyword evidence="8 11" id="KW-0067">ATP-binding</keyword>
<dbReference type="CDD" id="cd04254">
    <property type="entry name" value="AAK_UMPK-PyrH-Ec"/>
    <property type="match status" value="1"/>
</dbReference>
<dbReference type="PANTHER" id="PTHR42833:SF4">
    <property type="entry name" value="URIDYLATE KINASE PUMPKIN, CHLOROPLASTIC"/>
    <property type="match status" value="1"/>
</dbReference>
<evidence type="ECO:0000256" key="11">
    <source>
        <dbReference type="HAMAP-Rule" id="MF_01220"/>
    </source>
</evidence>
<comment type="pathway">
    <text evidence="2 11">Pyrimidine metabolism; CTP biosynthesis via de novo pathway; UDP from UMP (UMPK route): step 1/1.</text>
</comment>
<keyword evidence="4 11" id="KW-0963">Cytoplasm</keyword>
<evidence type="ECO:0000256" key="6">
    <source>
        <dbReference type="ARBA" id="ARBA00022741"/>
    </source>
</evidence>
<dbReference type="Gene3D" id="3.40.1160.10">
    <property type="entry name" value="Acetylglutamate kinase-like"/>
    <property type="match status" value="1"/>
</dbReference>
<dbReference type="GO" id="GO:0005524">
    <property type="term" value="F:ATP binding"/>
    <property type="evidence" value="ECO:0007669"/>
    <property type="project" value="UniProtKB-KW"/>
</dbReference>
<comment type="subunit">
    <text evidence="11">Homohexamer.</text>
</comment>
<keyword evidence="9 11" id="KW-0665">Pyrimidine biosynthesis</keyword>
<dbReference type="EMBL" id="FPBD01000004">
    <property type="protein sequence ID" value="SFT90678.1"/>
    <property type="molecule type" value="Genomic_DNA"/>
</dbReference>
<dbReference type="InterPro" id="IPR036393">
    <property type="entry name" value="AceGlu_kinase-like_sf"/>
</dbReference>
<name>A0A1I7BU09_9HYPH</name>